<dbReference type="Proteomes" id="UP000580051">
    <property type="component" value="Unassembled WGS sequence"/>
</dbReference>
<accession>A0A6V8NSB0</accession>
<organism evidence="1 2">
    <name type="scientific">Candidatus Hakubella thermalkaliphila</name>
    <dbReference type="NCBI Taxonomy" id="2754717"/>
    <lineage>
        <taxon>Bacteria</taxon>
        <taxon>Bacillati</taxon>
        <taxon>Actinomycetota</taxon>
        <taxon>Actinomycetota incertae sedis</taxon>
        <taxon>Candidatus Hakubellales</taxon>
        <taxon>Candidatus Hakubellaceae</taxon>
        <taxon>Candidatus Hakubella</taxon>
    </lineage>
</organism>
<evidence type="ECO:0000313" key="2">
    <source>
        <dbReference type="Proteomes" id="UP000580051"/>
    </source>
</evidence>
<name>A0A6V8NSB0_9ACTN</name>
<comment type="caution">
    <text evidence="1">The sequence shown here is derived from an EMBL/GenBank/DDBJ whole genome shotgun (WGS) entry which is preliminary data.</text>
</comment>
<dbReference type="InterPro" id="IPR052930">
    <property type="entry name" value="TA_antitoxin_MntA"/>
</dbReference>
<feature type="non-terminal residue" evidence="1">
    <location>
        <position position="1"/>
    </location>
</feature>
<dbReference type="PANTHER" id="PTHR43852">
    <property type="entry name" value="NUCLEOTIDYLTRANSFERASE"/>
    <property type="match status" value="1"/>
</dbReference>
<evidence type="ECO:0000313" key="1">
    <source>
        <dbReference type="EMBL" id="GFP22260.1"/>
    </source>
</evidence>
<sequence length="91" mass="11192">LDDFRMRRKTYTELYNVFANIFPTILERELDLVFLQHTPLDFQYNVIVKDKVLYQRNSQFRVDYEEQVLNEYLDSKPVVDYFDQVFLERLA</sequence>
<dbReference type="PANTHER" id="PTHR43852:SF4">
    <property type="entry name" value="NUCLEOTIDYLTRANSFERASE"/>
    <property type="match status" value="1"/>
</dbReference>
<protein>
    <submittedName>
        <fullName evidence="1">Uncharacterized protein</fullName>
    </submittedName>
</protein>
<proteinExistence type="predicted"/>
<dbReference type="AlphaFoldDB" id="A0A6V8NSB0"/>
<gene>
    <name evidence="1" type="ORF">HKBW3S06_01487</name>
</gene>
<dbReference type="EMBL" id="BLRV01000297">
    <property type="protein sequence ID" value="GFP22260.1"/>
    <property type="molecule type" value="Genomic_DNA"/>
</dbReference>
<reference evidence="1 2" key="1">
    <citation type="journal article" date="2020" name="Front. Microbiol.">
        <title>Single-cell genomics of novel Actinobacteria with the Wood-Ljungdahl pathway discovered in a serpentinizing system.</title>
        <authorList>
            <person name="Merino N."/>
            <person name="Kawai M."/>
            <person name="Boyd E.S."/>
            <person name="Colman D.R."/>
            <person name="McGlynn S.E."/>
            <person name="Nealson K.H."/>
            <person name="Kurokawa K."/>
            <person name="Hongoh Y."/>
        </authorList>
    </citation>
    <scope>NUCLEOTIDE SEQUENCE [LARGE SCALE GENOMIC DNA]</scope>
    <source>
        <strain evidence="1 2">S06</strain>
    </source>
</reference>